<organism evidence="8 9">
    <name type="scientific">Streptomyces regalis</name>
    <dbReference type="NCBI Taxonomy" id="68262"/>
    <lineage>
        <taxon>Bacteria</taxon>
        <taxon>Bacillati</taxon>
        <taxon>Actinomycetota</taxon>
        <taxon>Actinomycetes</taxon>
        <taxon>Kitasatosporales</taxon>
        <taxon>Streptomycetaceae</taxon>
        <taxon>Streptomyces</taxon>
    </lineage>
</organism>
<evidence type="ECO:0000256" key="5">
    <source>
        <dbReference type="ARBA" id="ARBA00023004"/>
    </source>
</evidence>
<evidence type="ECO:0000256" key="1">
    <source>
        <dbReference type="ARBA" id="ARBA00001927"/>
    </source>
</evidence>
<keyword evidence="6" id="KW-0411">Iron-sulfur</keyword>
<evidence type="ECO:0000256" key="7">
    <source>
        <dbReference type="ARBA" id="ARBA00023291"/>
    </source>
</evidence>
<evidence type="ECO:0000256" key="4">
    <source>
        <dbReference type="ARBA" id="ARBA00022982"/>
    </source>
</evidence>
<dbReference type="GO" id="GO:0046872">
    <property type="term" value="F:metal ion binding"/>
    <property type="evidence" value="ECO:0007669"/>
    <property type="project" value="UniProtKB-KW"/>
</dbReference>
<dbReference type="PANTHER" id="PTHR36923:SF3">
    <property type="entry name" value="FERREDOXIN"/>
    <property type="match status" value="1"/>
</dbReference>
<dbReference type="Gene3D" id="3.30.70.20">
    <property type="match status" value="1"/>
</dbReference>
<evidence type="ECO:0000256" key="6">
    <source>
        <dbReference type="ARBA" id="ARBA00023014"/>
    </source>
</evidence>
<keyword evidence="4" id="KW-0249">Electron transport</keyword>
<evidence type="ECO:0000256" key="3">
    <source>
        <dbReference type="ARBA" id="ARBA00022723"/>
    </source>
</evidence>
<keyword evidence="3" id="KW-0479">Metal-binding</keyword>
<proteinExistence type="predicted"/>
<dbReference type="Proteomes" id="UP000053923">
    <property type="component" value="Unassembled WGS sequence"/>
</dbReference>
<dbReference type="GO" id="GO:0051538">
    <property type="term" value="F:3 iron, 4 sulfur cluster binding"/>
    <property type="evidence" value="ECO:0007669"/>
    <property type="project" value="UniProtKB-KW"/>
</dbReference>
<keyword evidence="9" id="KW-1185">Reference proteome</keyword>
<sequence>MRITADTHRCLGAGQCVLSAPDRFDQSDEGTVLVLDSRVDDAAQETRLRDVVALCPSQAIALEV</sequence>
<evidence type="ECO:0000256" key="2">
    <source>
        <dbReference type="ARBA" id="ARBA00022448"/>
    </source>
</evidence>
<comment type="caution">
    <text evidence="8">The sequence shown here is derived from an EMBL/GenBank/DDBJ whole genome shotgun (WGS) entry which is preliminary data.</text>
</comment>
<keyword evidence="7" id="KW-0003">3Fe-4S</keyword>
<dbReference type="Pfam" id="PF13370">
    <property type="entry name" value="Fer4_13"/>
    <property type="match status" value="1"/>
</dbReference>
<evidence type="ECO:0000313" key="8">
    <source>
        <dbReference type="EMBL" id="KUL23671.1"/>
    </source>
</evidence>
<reference evidence="9" key="1">
    <citation type="submission" date="2015-10" db="EMBL/GenBank/DDBJ databases">
        <authorList>
            <person name="Ju K.-S."/>
            <person name="Doroghazi J.R."/>
            <person name="Metcalf W.W."/>
        </authorList>
    </citation>
    <scope>NUCLEOTIDE SEQUENCE [LARGE SCALE GENOMIC DNA]</scope>
    <source>
        <strain evidence="9">NRRL 3151</strain>
    </source>
</reference>
<name>A0A101JBE3_9ACTN</name>
<accession>A0A101JBE3</accession>
<comment type="cofactor">
    <cofactor evidence="1">
        <name>[3Fe-4S] cluster</name>
        <dbReference type="ChEBI" id="CHEBI:21137"/>
    </cofactor>
</comment>
<dbReference type="EMBL" id="LLZG01000385">
    <property type="protein sequence ID" value="KUL23671.1"/>
    <property type="molecule type" value="Genomic_DNA"/>
</dbReference>
<dbReference type="OrthoDB" id="9803319at2"/>
<keyword evidence="2" id="KW-0813">Transport</keyword>
<protein>
    <submittedName>
        <fullName evidence="8">Ferredoxin</fullName>
    </submittedName>
</protein>
<dbReference type="SUPFAM" id="SSF54862">
    <property type="entry name" value="4Fe-4S ferredoxins"/>
    <property type="match status" value="1"/>
</dbReference>
<keyword evidence="5" id="KW-0408">Iron</keyword>
<dbReference type="InterPro" id="IPR051269">
    <property type="entry name" value="Fe-S_cluster_ET"/>
</dbReference>
<dbReference type="PANTHER" id="PTHR36923">
    <property type="entry name" value="FERREDOXIN"/>
    <property type="match status" value="1"/>
</dbReference>
<evidence type="ECO:0000313" key="9">
    <source>
        <dbReference type="Proteomes" id="UP000053923"/>
    </source>
</evidence>
<gene>
    <name evidence="8" type="ORF">ADL12_39215</name>
</gene>
<dbReference type="AlphaFoldDB" id="A0A101JBE3"/>
<dbReference type="RefSeq" id="WP_062712159.1">
    <property type="nucleotide sequence ID" value="NZ_LLZG01000385.1"/>
</dbReference>